<keyword evidence="2" id="KW-1185">Reference proteome</keyword>
<evidence type="ECO:0000313" key="2">
    <source>
        <dbReference type="Proteomes" id="UP000003560"/>
    </source>
</evidence>
<dbReference type="EMBL" id="ABXJ01000129">
    <property type="protein sequence ID" value="EEA89584.1"/>
    <property type="molecule type" value="Genomic_DNA"/>
</dbReference>
<gene>
    <name evidence="1" type="ORF">COLSTE_02242</name>
</gene>
<name>B6GDQ9_9ACTN</name>
<sequence>MTSWPIFLSAKFGVNDVIYGQKRRKAQCDIMKNHLRLVPVPNLRCESNMWASVAFSGLLETADDKSDRPDGPTYRPQSLLRCALWSSCA</sequence>
<reference evidence="1 2" key="2">
    <citation type="submission" date="2008-10" db="EMBL/GenBank/DDBJ databases">
        <authorList>
            <person name="Fulton L."/>
            <person name="Clifton S."/>
            <person name="Fulton B."/>
            <person name="Xu J."/>
            <person name="Minx P."/>
            <person name="Pepin K.H."/>
            <person name="Johnson M."/>
            <person name="Thiruvilangam P."/>
            <person name="Bhonagiri V."/>
            <person name="Nash W.E."/>
            <person name="Mardis E.R."/>
            <person name="Wilson R.K."/>
        </authorList>
    </citation>
    <scope>NUCLEOTIDE SEQUENCE [LARGE SCALE GENOMIC DNA]</scope>
    <source>
        <strain evidence="1 2">DSM 13279</strain>
    </source>
</reference>
<dbReference type="HOGENOM" id="CLU_2449517_0_0_11"/>
<evidence type="ECO:0000313" key="1">
    <source>
        <dbReference type="EMBL" id="EEA89584.1"/>
    </source>
</evidence>
<dbReference type="Proteomes" id="UP000003560">
    <property type="component" value="Unassembled WGS sequence"/>
</dbReference>
<organism evidence="1 2">
    <name type="scientific">Collinsella stercoris DSM 13279</name>
    <dbReference type="NCBI Taxonomy" id="445975"/>
    <lineage>
        <taxon>Bacteria</taxon>
        <taxon>Bacillati</taxon>
        <taxon>Actinomycetota</taxon>
        <taxon>Coriobacteriia</taxon>
        <taxon>Coriobacteriales</taxon>
        <taxon>Coriobacteriaceae</taxon>
        <taxon>Collinsella</taxon>
    </lineage>
</organism>
<reference evidence="1 2" key="1">
    <citation type="submission" date="2008-10" db="EMBL/GenBank/DDBJ databases">
        <title>Draft genome sequence of Collinsella stercoris (DSM 13279).</title>
        <authorList>
            <person name="Sudarsanam P."/>
            <person name="Ley R."/>
            <person name="Guruge J."/>
            <person name="Turnbaugh P.J."/>
            <person name="Mahowald M."/>
            <person name="Liep D."/>
            <person name="Gordon J."/>
        </authorList>
    </citation>
    <scope>NUCLEOTIDE SEQUENCE [LARGE SCALE GENOMIC DNA]</scope>
    <source>
        <strain evidence="1 2">DSM 13279</strain>
    </source>
</reference>
<accession>B6GDQ9</accession>
<dbReference type="AlphaFoldDB" id="B6GDQ9"/>
<protein>
    <submittedName>
        <fullName evidence="1">Uncharacterized protein</fullName>
    </submittedName>
</protein>
<proteinExistence type="predicted"/>
<comment type="caution">
    <text evidence="1">The sequence shown here is derived from an EMBL/GenBank/DDBJ whole genome shotgun (WGS) entry which is preliminary data.</text>
</comment>